<reference evidence="2 3" key="1">
    <citation type="submission" date="2023-06" db="EMBL/GenBank/DDBJ databases">
        <authorList>
            <person name="Oyuntsetseg B."/>
            <person name="Kim S.B."/>
        </authorList>
    </citation>
    <scope>NUCLEOTIDE SEQUENCE [LARGE SCALE GENOMIC DNA]</scope>
    <source>
        <strain evidence="2 3">4-36</strain>
    </source>
</reference>
<dbReference type="Proteomes" id="UP001239397">
    <property type="component" value="Chromosome"/>
</dbReference>
<feature type="compositionally biased region" description="Basic residues" evidence="1">
    <location>
        <begin position="168"/>
        <end position="184"/>
    </location>
</feature>
<dbReference type="KEGG" id="amog:QRX60_48820"/>
<organism evidence="2 3">
    <name type="scientific">Amycolatopsis mongoliensis</name>
    <dbReference type="NCBI Taxonomy" id="715475"/>
    <lineage>
        <taxon>Bacteria</taxon>
        <taxon>Bacillati</taxon>
        <taxon>Actinomycetota</taxon>
        <taxon>Actinomycetes</taxon>
        <taxon>Pseudonocardiales</taxon>
        <taxon>Pseudonocardiaceae</taxon>
        <taxon>Amycolatopsis</taxon>
    </lineage>
</organism>
<proteinExistence type="predicted"/>
<feature type="compositionally biased region" description="Low complexity" evidence="1">
    <location>
        <begin position="154"/>
        <end position="167"/>
    </location>
</feature>
<dbReference type="AlphaFoldDB" id="A0A9Y2NHF3"/>
<gene>
    <name evidence="2" type="ORF">QRX60_48820</name>
</gene>
<evidence type="ECO:0000313" key="2">
    <source>
        <dbReference type="EMBL" id="WIY01829.1"/>
    </source>
</evidence>
<accession>A0A9Y2NHF3</accession>
<name>A0A9Y2NHF3_9PSEU</name>
<evidence type="ECO:0000256" key="1">
    <source>
        <dbReference type="SAM" id="MobiDB-lite"/>
    </source>
</evidence>
<protein>
    <submittedName>
        <fullName evidence="2">Uncharacterized protein</fullName>
    </submittedName>
</protein>
<keyword evidence="3" id="KW-1185">Reference proteome</keyword>
<evidence type="ECO:0000313" key="3">
    <source>
        <dbReference type="Proteomes" id="UP001239397"/>
    </source>
</evidence>
<dbReference type="RefSeq" id="WP_285998270.1">
    <property type="nucleotide sequence ID" value="NZ_CP127295.1"/>
</dbReference>
<dbReference type="EMBL" id="CP127295">
    <property type="protein sequence ID" value="WIY01829.1"/>
    <property type="molecule type" value="Genomic_DNA"/>
</dbReference>
<sequence length="184" mass="20178">MNHTQPTTDPHGRRLSAARLAAMAAALSVPDGGFTVDPVTGTDMRTGYAVSVHPECERRYRRPVTADDLTDYLTDYLTHTRTASALAMPGRVFGGWRDPGTGRVYLDASAVVPTLAAAFVLGRRAGQHAVFDLAAERRSRSRTTSETPRDTRSRPPSRCETASLGQSRRSRGRSRTLSRPLIRR</sequence>
<feature type="region of interest" description="Disordered" evidence="1">
    <location>
        <begin position="135"/>
        <end position="184"/>
    </location>
</feature>